<dbReference type="eggNOG" id="arCOG02037">
    <property type="taxonomic scope" value="Archaea"/>
</dbReference>
<evidence type="ECO:0000259" key="2">
    <source>
        <dbReference type="Pfam" id="PF01978"/>
    </source>
</evidence>
<organism evidence="4 5">
    <name type="scientific">Candidatus Halobonum tyrrellensis G22</name>
    <dbReference type="NCBI Taxonomy" id="1324957"/>
    <lineage>
        <taxon>Archaea</taxon>
        <taxon>Methanobacteriati</taxon>
        <taxon>Methanobacteriota</taxon>
        <taxon>Stenosarchaea group</taxon>
        <taxon>Halobacteria</taxon>
        <taxon>Halobacteriales</taxon>
        <taxon>Haloferacaceae</taxon>
        <taxon>Candidatus Halobonum</taxon>
    </lineage>
</organism>
<dbReference type="Pfam" id="PF11495">
    <property type="entry name" value="Regulator_TrmB"/>
    <property type="match status" value="1"/>
</dbReference>
<dbReference type="InterPro" id="IPR021586">
    <property type="entry name" value="Tscrpt_reg_TrmB_C"/>
</dbReference>
<name>V4HK84_9EURY</name>
<reference evidence="4 5" key="1">
    <citation type="journal article" date="2013" name="Genome Announc.">
        <title>Draft Genome Sequence of 'Candidatus Halobonum tyrrellensis' Strain G22, Isolated from the Hypersaline Waters of Lake Tyrrell, Australia.</title>
        <authorList>
            <person name="Ugalde J.A."/>
            <person name="Narasingarao P."/>
            <person name="Kuo S."/>
            <person name="Podell S."/>
            <person name="Allen E.E."/>
        </authorList>
    </citation>
    <scope>NUCLEOTIDE SEQUENCE [LARGE SCALE GENOMIC DNA]</scope>
    <source>
        <strain evidence="4 5">G22</strain>
    </source>
</reference>
<dbReference type="SUPFAM" id="SSF46785">
    <property type="entry name" value="Winged helix' DNA-binding domain"/>
    <property type="match status" value="1"/>
</dbReference>
<dbReference type="PATRIC" id="fig|1324957.4.peg.4"/>
<protein>
    <submittedName>
        <fullName evidence="4">Putative transcriptional regulator</fullName>
    </submittedName>
</protein>
<dbReference type="STRING" id="1324957.K933_00015"/>
<dbReference type="SUPFAM" id="SSF56024">
    <property type="entry name" value="Phospholipase D/nuclease"/>
    <property type="match status" value="1"/>
</dbReference>
<dbReference type="PANTHER" id="PTHR34293">
    <property type="entry name" value="HTH-TYPE TRANSCRIPTIONAL REGULATOR TRMBL2"/>
    <property type="match status" value="1"/>
</dbReference>
<evidence type="ECO:0000256" key="1">
    <source>
        <dbReference type="ARBA" id="ARBA00007287"/>
    </source>
</evidence>
<gene>
    <name evidence="4" type="ORF">K933_00015</name>
</gene>
<dbReference type="AlphaFoldDB" id="V4HK84"/>
<dbReference type="InterPro" id="IPR036388">
    <property type="entry name" value="WH-like_DNA-bd_sf"/>
</dbReference>
<dbReference type="InterPro" id="IPR002831">
    <property type="entry name" value="Tscrpt_reg_TrmB_N"/>
</dbReference>
<evidence type="ECO:0000313" key="5">
    <source>
        <dbReference type="Proteomes" id="UP000017840"/>
    </source>
</evidence>
<dbReference type="Proteomes" id="UP000017840">
    <property type="component" value="Unassembled WGS sequence"/>
</dbReference>
<feature type="domain" description="Transcription regulator TrmB N-terminal" evidence="2">
    <location>
        <begin position="1"/>
        <end position="67"/>
    </location>
</feature>
<proteinExistence type="inferred from homology"/>
<accession>V4HK84</accession>
<dbReference type="InterPro" id="IPR051797">
    <property type="entry name" value="TrmB-like"/>
</dbReference>
<dbReference type="PANTHER" id="PTHR34293:SF1">
    <property type="entry name" value="HTH-TYPE TRANSCRIPTIONAL REGULATOR TRMBL2"/>
    <property type="match status" value="1"/>
</dbReference>
<feature type="domain" description="Transcription regulator TrmB C-terminal" evidence="3">
    <location>
        <begin position="104"/>
        <end position="201"/>
    </location>
</feature>
<evidence type="ECO:0000259" key="3">
    <source>
        <dbReference type="Pfam" id="PF11495"/>
    </source>
</evidence>
<comment type="similarity">
    <text evidence="1">Belongs to the transcriptional regulator TrmB family.</text>
</comment>
<evidence type="ECO:0000313" key="4">
    <source>
        <dbReference type="EMBL" id="ESP90198.1"/>
    </source>
</evidence>
<keyword evidence="5" id="KW-1185">Reference proteome</keyword>
<sequence length="254" mass="26574">MKEFGLSTYAARTFVALVELGSGTAEEVSEVAAVPRTRVYDAADELREKGLVTVGDATPKRFRPVSVAVAGRTLEREFLARVDDLSDVLAPIEASDRGGRDGSVETVVGSDTITGELRSMIAEAEREILYATGEIDPTEAELTELRAAADRGVRVVLVGTSAADAAAAVPDAVVVDSPSVWEEVRLGRLVIVDGEEGLVSAPSLDVEVTYLTALSDGHPSMETEHAVRGSGETSGLLRVVTALVAVPPAAVDDS</sequence>
<dbReference type="Gene3D" id="1.10.10.10">
    <property type="entry name" value="Winged helix-like DNA-binding domain superfamily/Winged helix DNA-binding domain"/>
    <property type="match status" value="1"/>
</dbReference>
<dbReference type="EMBL" id="ASGZ01000001">
    <property type="protein sequence ID" value="ESP90198.1"/>
    <property type="molecule type" value="Genomic_DNA"/>
</dbReference>
<comment type="caution">
    <text evidence="4">The sequence shown here is derived from an EMBL/GenBank/DDBJ whole genome shotgun (WGS) entry which is preliminary data.</text>
</comment>
<dbReference type="InterPro" id="IPR036390">
    <property type="entry name" value="WH_DNA-bd_sf"/>
</dbReference>
<dbReference type="Pfam" id="PF01978">
    <property type="entry name" value="TrmB"/>
    <property type="match status" value="1"/>
</dbReference>